<dbReference type="Pfam" id="PF03328">
    <property type="entry name" value="HpcH_HpaI"/>
    <property type="match status" value="1"/>
</dbReference>
<keyword evidence="5" id="KW-0456">Lyase</keyword>
<gene>
    <name evidence="5" type="ORF">MUO14_07505</name>
</gene>
<organism evidence="5 6">
    <name type="scientific">Halobacillus shinanisalinarum</name>
    <dbReference type="NCBI Taxonomy" id="2932258"/>
    <lineage>
        <taxon>Bacteria</taxon>
        <taxon>Bacillati</taxon>
        <taxon>Bacillota</taxon>
        <taxon>Bacilli</taxon>
        <taxon>Bacillales</taxon>
        <taxon>Bacillaceae</taxon>
        <taxon>Halobacillus</taxon>
    </lineage>
</organism>
<feature type="domain" description="HpcH/HpaI aldolase/citrate lyase" evidence="4">
    <location>
        <begin position="4"/>
        <end position="217"/>
    </location>
</feature>
<dbReference type="GO" id="GO:0016829">
    <property type="term" value="F:lyase activity"/>
    <property type="evidence" value="ECO:0007669"/>
    <property type="project" value="UniProtKB-KW"/>
</dbReference>
<dbReference type="Proteomes" id="UP000831880">
    <property type="component" value="Chromosome"/>
</dbReference>
<evidence type="ECO:0000256" key="3">
    <source>
        <dbReference type="ARBA" id="ARBA00022842"/>
    </source>
</evidence>
<dbReference type="EMBL" id="CP095074">
    <property type="protein sequence ID" value="UOQ94769.1"/>
    <property type="molecule type" value="Genomic_DNA"/>
</dbReference>
<evidence type="ECO:0000256" key="1">
    <source>
        <dbReference type="ARBA" id="ARBA00001946"/>
    </source>
</evidence>
<dbReference type="PIRSF" id="PIRSF015582">
    <property type="entry name" value="Cit_lyase_B"/>
    <property type="match status" value="1"/>
</dbReference>
<evidence type="ECO:0000259" key="4">
    <source>
        <dbReference type="Pfam" id="PF03328"/>
    </source>
</evidence>
<keyword evidence="6" id="KW-1185">Reference proteome</keyword>
<evidence type="ECO:0000256" key="2">
    <source>
        <dbReference type="ARBA" id="ARBA00022723"/>
    </source>
</evidence>
<dbReference type="SUPFAM" id="SSF51621">
    <property type="entry name" value="Phosphoenolpyruvate/pyruvate domain"/>
    <property type="match status" value="1"/>
</dbReference>
<dbReference type="PANTHER" id="PTHR32308">
    <property type="entry name" value="LYASE BETA SUBUNIT, PUTATIVE (AFU_ORTHOLOGUE AFUA_4G13030)-RELATED"/>
    <property type="match status" value="1"/>
</dbReference>
<evidence type="ECO:0000313" key="6">
    <source>
        <dbReference type="Proteomes" id="UP000831880"/>
    </source>
</evidence>
<reference evidence="5 6" key="1">
    <citation type="submission" date="2022-04" db="EMBL/GenBank/DDBJ databases">
        <title>Halobacillus sp. isolated from saltern.</title>
        <authorList>
            <person name="Won M."/>
            <person name="Lee C.-M."/>
            <person name="Woen H.-Y."/>
            <person name="Kwon S.-W."/>
        </authorList>
    </citation>
    <scope>NUCLEOTIDE SEQUENCE [LARGE SCALE GENOMIC DNA]</scope>
    <source>
        <strain evidence="5 6">SSTM10-2</strain>
    </source>
</reference>
<keyword evidence="3" id="KW-0460">Magnesium</keyword>
<accession>A0ABY4H3S3</accession>
<keyword evidence="2" id="KW-0479">Metal-binding</keyword>
<evidence type="ECO:0000313" key="5">
    <source>
        <dbReference type="EMBL" id="UOQ94769.1"/>
    </source>
</evidence>
<dbReference type="InterPro" id="IPR015813">
    <property type="entry name" value="Pyrv/PenolPyrv_kinase-like_dom"/>
</dbReference>
<comment type="cofactor">
    <cofactor evidence="1">
        <name>Mg(2+)</name>
        <dbReference type="ChEBI" id="CHEBI:18420"/>
    </cofactor>
</comment>
<dbReference type="RefSeq" id="WP_244754625.1">
    <property type="nucleotide sequence ID" value="NZ_CP095074.1"/>
</dbReference>
<protein>
    <submittedName>
        <fullName evidence="5">CoA ester lyase</fullName>
    </submittedName>
</protein>
<proteinExistence type="predicted"/>
<dbReference type="InterPro" id="IPR040442">
    <property type="entry name" value="Pyrv_kinase-like_dom_sf"/>
</dbReference>
<name>A0ABY4H3S3_9BACI</name>
<dbReference type="InterPro" id="IPR005000">
    <property type="entry name" value="Aldolase/citrate-lyase_domain"/>
</dbReference>
<dbReference type="Gene3D" id="3.20.20.60">
    <property type="entry name" value="Phosphoenolpyruvate-binding domains"/>
    <property type="match status" value="1"/>
</dbReference>
<dbReference type="PANTHER" id="PTHR32308:SF0">
    <property type="entry name" value="HPCH_HPAI ALDOLASE_CITRATE LYASE DOMAIN-CONTAINING PROTEIN"/>
    <property type="match status" value="1"/>
</dbReference>
<sequence>MKKRSYLFVPAHSDKMIEKGLSSEADAVIFDLEDAVALSEKNIARAKLLHQLKTEKCHPRPFIRVNSTESEYFEEDVRTFAALDNIGMMLPKAETKGDIARLETLLEQEGVMNKPILPLIETAKGVWNAAEIASASPKVGALAFGAVDFSLDTNIALTDSGEELLYARSQLVIASRVAGIEAPIDTVYTNFKNSEGFLREARQSKGLGFQGKLLIHPAQIALASEIFTPKEEEVEKAKRVIDAFREAEEKGIAAIEVDGEMVDYPVIRQAKKIVSSYDA</sequence>
<dbReference type="InterPro" id="IPR011206">
    <property type="entry name" value="Citrate_lyase_beta/mcl1/mcl2"/>
</dbReference>